<feature type="domain" description="SEC7" evidence="2">
    <location>
        <begin position="413"/>
        <end position="623"/>
    </location>
</feature>
<dbReference type="PANTHER" id="PTHR10663:SF342">
    <property type="entry name" value="FI21420P1"/>
    <property type="match status" value="1"/>
</dbReference>
<reference evidence="3" key="1">
    <citation type="journal article" date="2023" name="IScience">
        <title>Live-bearing cockroach genome reveals convergent evolutionary mechanisms linked to viviparity in insects and beyond.</title>
        <authorList>
            <person name="Fouks B."/>
            <person name="Harrison M.C."/>
            <person name="Mikhailova A.A."/>
            <person name="Marchal E."/>
            <person name="English S."/>
            <person name="Carruthers M."/>
            <person name="Jennings E.C."/>
            <person name="Chiamaka E.L."/>
            <person name="Frigard R.A."/>
            <person name="Pippel M."/>
            <person name="Attardo G.M."/>
            <person name="Benoit J.B."/>
            <person name="Bornberg-Bauer E."/>
            <person name="Tobe S.S."/>
        </authorList>
    </citation>
    <scope>NUCLEOTIDE SEQUENCE</scope>
    <source>
        <strain evidence="3">Stay&amp;Tobe</strain>
    </source>
</reference>
<dbReference type="GO" id="GO:0005085">
    <property type="term" value="F:guanyl-nucleotide exchange factor activity"/>
    <property type="evidence" value="ECO:0007669"/>
    <property type="project" value="InterPro"/>
</dbReference>
<evidence type="ECO:0000313" key="3">
    <source>
        <dbReference type="EMBL" id="KAJ9597461.1"/>
    </source>
</evidence>
<protein>
    <recommendedName>
        <fullName evidence="2">SEC7 domain-containing protein</fullName>
    </recommendedName>
</protein>
<evidence type="ECO:0000313" key="4">
    <source>
        <dbReference type="Proteomes" id="UP001233999"/>
    </source>
</evidence>
<dbReference type="FunFam" id="1.10.220.20:FF:000001">
    <property type="entry name" value="IQ motif and SEC7 domain-containing protein 1"/>
    <property type="match status" value="1"/>
</dbReference>
<feature type="region of interest" description="Disordered" evidence="1">
    <location>
        <begin position="280"/>
        <end position="389"/>
    </location>
</feature>
<dbReference type="InterPro" id="IPR023394">
    <property type="entry name" value="Sec7_C_sf"/>
</dbReference>
<dbReference type="SUPFAM" id="SSF48425">
    <property type="entry name" value="Sec7 domain"/>
    <property type="match status" value="1"/>
</dbReference>
<dbReference type="GO" id="GO:0032012">
    <property type="term" value="P:regulation of ARF protein signal transduction"/>
    <property type="evidence" value="ECO:0007669"/>
    <property type="project" value="InterPro"/>
</dbReference>
<dbReference type="GO" id="GO:0030036">
    <property type="term" value="P:actin cytoskeleton organization"/>
    <property type="evidence" value="ECO:0007669"/>
    <property type="project" value="TreeGrafter"/>
</dbReference>
<comment type="caution">
    <text evidence="3">The sequence shown here is derived from an EMBL/GenBank/DDBJ whole genome shotgun (WGS) entry which is preliminary data.</text>
</comment>
<dbReference type="Proteomes" id="UP001233999">
    <property type="component" value="Unassembled WGS sequence"/>
</dbReference>
<dbReference type="InterPro" id="IPR035999">
    <property type="entry name" value="Sec7_dom_sf"/>
</dbReference>
<dbReference type="InterPro" id="IPR000904">
    <property type="entry name" value="Sec7_dom"/>
</dbReference>
<accession>A0AAD8EPB3</accession>
<feature type="compositionally biased region" description="Polar residues" evidence="1">
    <location>
        <begin position="280"/>
        <end position="292"/>
    </location>
</feature>
<name>A0AAD8EPB3_DIPPU</name>
<sequence>MGYIFHSSGELLEGCSMAELQMNGQLVTMRDSYHQTADRSPCSLGNSHMANRGQGLHKKGSVRESGDVLKRSRVQTAYELSQDLLEKQIEMLERKYGGVKARTAALTIQRAFRRYTLLKKFAAITAMAKAEKRLSRRLHTPHEVCDRYVDSEMIIRNNFAGLYQELRQNCSPQSNVSTRPLPLRSMSMRERRNVDSVPLPRSQSSRCDMAHVNVQLDYYTPKHYWDSMHYCTPQEVFSESGEFGNDTSLNRDSAVRRTIATSPLHQGNVSWNRQDWTKSGTSIQRPWCQSQKIPPEVPKRTSSISSRSTETRPLRANGLNKTRENGSLSSVQSSGSDSSLSADRVTCESLDDSNHRCSPIWKRKGQSSSPDHQEVSTESSNKELSRSHTSAAYQLPLQEQGQHTMYKVSETVRKRQYRVGLNLFNKKPERGIAYLIRRGFLENSPQGVARFLISRKGLSKQMIGEYLGNLQNPFNMAVLECFSQELDLSGMQVDVALRKFQTYFRMPGEAQKIERLMEVFGQRYCQCDRDIVAGFHSPDTVFVLAFAIIMLNTDLHTPNLKPERRMKLEDFIKNLRDKSIHAIIIVEIRKLPDEMSDLEDFDHVFGICREEEFDRVYQRIQLENGRISIILHDADII</sequence>
<dbReference type="SMART" id="SM00222">
    <property type="entry name" value="Sec7"/>
    <property type="match status" value="1"/>
</dbReference>
<dbReference type="Gene3D" id="1.10.1000.11">
    <property type="entry name" value="Arf Nucleotide-binding Site Opener,domain 2"/>
    <property type="match status" value="1"/>
</dbReference>
<dbReference type="AlphaFoldDB" id="A0AAD8EPB3"/>
<dbReference type="PROSITE" id="PS50190">
    <property type="entry name" value="SEC7"/>
    <property type="match status" value="1"/>
</dbReference>
<feature type="compositionally biased region" description="Low complexity" evidence="1">
    <location>
        <begin position="326"/>
        <end position="341"/>
    </location>
</feature>
<gene>
    <name evidence="3" type="ORF">L9F63_011682</name>
</gene>
<evidence type="ECO:0000256" key="1">
    <source>
        <dbReference type="SAM" id="MobiDB-lite"/>
    </source>
</evidence>
<feature type="non-terminal residue" evidence="3">
    <location>
        <position position="637"/>
    </location>
</feature>
<feature type="compositionally biased region" description="Basic and acidic residues" evidence="1">
    <location>
        <begin position="371"/>
        <end position="386"/>
    </location>
</feature>
<dbReference type="EMBL" id="JASPKZ010001607">
    <property type="protein sequence ID" value="KAJ9597461.1"/>
    <property type="molecule type" value="Genomic_DNA"/>
</dbReference>
<dbReference type="PANTHER" id="PTHR10663">
    <property type="entry name" value="GUANYL-NUCLEOTIDE EXCHANGE FACTOR"/>
    <property type="match status" value="1"/>
</dbReference>
<evidence type="ECO:0000259" key="2">
    <source>
        <dbReference type="PROSITE" id="PS50190"/>
    </source>
</evidence>
<dbReference type="FunFam" id="1.10.1000.11:FF:000009">
    <property type="entry name" value="IQ motif and SEC7 domain-containing protein"/>
    <property type="match status" value="1"/>
</dbReference>
<dbReference type="Gene3D" id="1.10.220.20">
    <property type="match status" value="1"/>
</dbReference>
<reference evidence="3" key="2">
    <citation type="submission" date="2023-05" db="EMBL/GenBank/DDBJ databases">
        <authorList>
            <person name="Fouks B."/>
        </authorList>
    </citation>
    <scope>NUCLEOTIDE SEQUENCE</scope>
    <source>
        <strain evidence="3">Stay&amp;Tobe</strain>
        <tissue evidence="3">Testes</tissue>
    </source>
</reference>
<feature type="region of interest" description="Disordered" evidence="1">
    <location>
        <begin position="37"/>
        <end position="60"/>
    </location>
</feature>
<proteinExistence type="predicted"/>
<keyword evidence="4" id="KW-1185">Reference proteome</keyword>
<organism evidence="3 4">
    <name type="scientific">Diploptera punctata</name>
    <name type="common">Pacific beetle cockroach</name>
    <dbReference type="NCBI Taxonomy" id="6984"/>
    <lineage>
        <taxon>Eukaryota</taxon>
        <taxon>Metazoa</taxon>
        <taxon>Ecdysozoa</taxon>
        <taxon>Arthropoda</taxon>
        <taxon>Hexapoda</taxon>
        <taxon>Insecta</taxon>
        <taxon>Pterygota</taxon>
        <taxon>Neoptera</taxon>
        <taxon>Polyneoptera</taxon>
        <taxon>Dictyoptera</taxon>
        <taxon>Blattodea</taxon>
        <taxon>Blaberoidea</taxon>
        <taxon>Blaberidae</taxon>
        <taxon>Diplopterinae</taxon>
        <taxon>Diploptera</taxon>
    </lineage>
</organism>
<dbReference type="Pfam" id="PF01369">
    <property type="entry name" value="Sec7"/>
    <property type="match status" value="1"/>
</dbReference>
<dbReference type="CDD" id="cd00171">
    <property type="entry name" value="Sec7"/>
    <property type="match status" value="1"/>
</dbReference>